<proteinExistence type="predicted"/>
<accession>A0ABS4JD49</accession>
<dbReference type="Proteomes" id="UP001519288">
    <property type="component" value="Unassembled WGS sequence"/>
</dbReference>
<protein>
    <submittedName>
        <fullName evidence="1">Uncharacterized protein</fullName>
    </submittedName>
</protein>
<dbReference type="EMBL" id="JAGGLD010000001">
    <property type="protein sequence ID" value="MBP1999036.1"/>
    <property type="molecule type" value="Genomic_DNA"/>
</dbReference>
<keyword evidence="2" id="KW-1185">Reference proteome</keyword>
<organism evidence="1 2">
    <name type="scientific">Paenibacillus shirakamiensis</name>
    <dbReference type="NCBI Taxonomy" id="1265935"/>
    <lineage>
        <taxon>Bacteria</taxon>
        <taxon>Bacillati</taxon>
        <taxon>Bacillota</taxon>
        <taxon>Bacilli</taxon>
        <taxon>Bacillales</taxon>
        <taxon>Paenibacillaceae</taxon>
        <taxon>Paenibacillus</taxon>
    </lineage>
</organism>
<reference evidence="1 2" key="1">
    <citation type="submission" date="2021-03" db="EMBL/GenBank/DDBJ databases">
        <title>Genomic Encyclopedia of Type Strains, Phase IV (KMG-IV): sequencing the most valuable type-strain genomes for metagenomic binning, comparative biology and taxonomic classification.</title>
        <authorList>
            <person name="Goeker M."/>
        </authorList>
    </citation>
    <scope>NUCLEOTIDE SEQUENCE [LARGE SCALE GENOMIC DNA]</scope>
    <source>
        <strain evidence="1 2">DSM 26806</strain>
    </source>
</reference>
<evidence type="ECO:0000313" key="1">
    <source>
        <dbReference type="EMBL" id="MBP1999036.1"/>
    </source>
</evidence>
<comment type="caution">
    <text evidence="1">The sequence shown here is derived from an EMBL/GenBank/DDBJ whole genome shotgun (WGS) entry which is preliminary data.</text>
</comment>
<evidence type="ECO:0000313" key="2">
    <source>
        <dbReference type="Proteomes" id="UP001519288"/>
    </source>
</evidence>
<sequence>MVRSKYSCRSENLLGGHIIESAGDVDEVESYEGQAG</sequence>
<name>A0ABS4JD49_9BACL</name>
<gene>
    <name evidence="1" type="ORF">J2Z69_000055</name>
</gene>